<dbReference type="InterPro" id="IPR045853">
    <property type="entry name" value="Pep_chain_release_fac_I_sf"/>
</dbReference>
<evidence type="ECO:0000256" key="5">
    <source>
        <dbReference type="ARBA" id="ARBA00022801"/>
    </source>
</evidence>
<dbReference type="AlphaFoldDB" id="A0AAQ1G603"/>
<evidence type="ECO:0000256" key="8">
    <source>
        <dbReference type="ARBA" id="ARBA00063421"/>
    </source>
</evidence>
<keyword evidence="5" id="KW-0378">Hydrolase</keyword>
<evidence type="ECO:0000256" key="2">
    <source>
        <dbReference type="ARBA" id="ARBA00010835"/>
    </source>
</evidence>
<evidence type="ECO:0000256" key="1">
    <source>
        <dbReference type="ARBA" id="ARBA00004496"/>
    </source>
</evidence>
<dbReference type="PANTHER" id="PTHR47814">
    <property type="entry name" value="PEPTIDYL-TRNA HYDROLASE ARFB"/>
    <property type="match status" value="1"/>
</dbReference>
<feature type="domain" description="Prokaryotic-type class I peptide chain release factors" evidence="12">
    <location>
        <begin position="21"/>
        <end position="37"/>
    </location>
</feature>
<dbReference type="PANTHER" id="PTHR47814:SF1">
    <property type="entry name" value="PEPTIDYL-TRNA HYDROLASE ARFB"/>
    <property type="match status" value="1"/>
</dbReference>
<dbReference type="NCBIfam" id="NF006718">
    <property type="entry name" value="PRK09256.1"/>
    <property type="match status" value="1"/>
</dbReference>
<keyword evidence="14" id="KW-1185">Reference proteome</keyword>
<evidence type="ECO:0000256" key="7">
    <source>
        <dbReference type="ARBA" id="ARBA00048707"/>
    </source>
</evidence>
<comment type="catalytic activity">
    <reaction evidence="7">
        <text>an N-acyl-L-alpha-aminoacyl-tRNA + H2O = an N-acyl-L-amino acid + a tRNA + H(+)</text>
        <dbReference type="Rhea" id="RHEA:54448"/>
        <dbReference type="Rhea" id="RHEA-COMP:10123"/>
        <dbReference type="Rhea" id="RHEA-COMP:13883"/>
        <dbReference type="ChEBI" id="CHEBI:15377"/>
        <dbReference type="ChEBI" id="CHEBI:15378"/>
        <dbReference type="ChEBI" id="CHEBI:59874"/>
        <dbReference type="ChEBI" id="CHEBI:78442"/>
        <dbReference type="ChEBI" id="CHEBI:138191"/>
        <dbReference type="EC" id="3.1.1.29"/>
    </reaction>
</comment>
<dbReference type="GO" id="GO:0004045">
    <property type="term" value="F:peptidyl-tRNA hydrolase activity"/>
    <property type="evidence" value="ECO:0007669"/>
    <property type="project" value="UniProtKB-EC"/>
</dbReference>
<protein>
    <recommendedName>
        <fullName evidence="9">Peptidyl-tRNA hydrolase ArfB</fullName>
        <ecNumber evidence="3">3.1.1.29</ecNumber>
    </recommendedName>
    <alternativeName>
        <fullName evidence="10">Alternative ribosome-rescue factor B</fullName>
    </alternativeName>
</protein>
<comment type="subunit">
    <text evidence="8">Associated with 70S ribosomes and polysomes.</text>
</comment>
<evidence type="ECO:0000313" key="13">
    <source>
        <dbReference type="EMBL" id="SEG02979.1"/>
    </source>
</evidence>
<dbReference type="InterPro" id="IPR000352">
    <property type="entry name" value="Pep_chain_release_fac_I"/>
</dbReference>
<gene>
    <name evidence="13" type="ORF">SAMN05216586_10312</name>
</gene>
<dbReference type="RefSeq" id="WP_088277890.1">
    <property type="nucleotide sequence ID" value="NZ_BTPS01000005.1"/>
</dbReference>
<evidence type="ECO:0000256" key="10">
    <source>
        <dbReference type="ARBA" id="ARBA00077576"/>
    </source>
</evidence>
<comment type="similarity">
    <text evidence="2">Belongs to the prokaryotic/mitochondrial release factor family.</text>
</comment>
<evidence type="ECO:0000256" key="4">
    <source>
        <dbReference type="ARBA" id="ARBA00022490"/>
    </source>
</evidence>
<dbReference type="PROSITE" id="PS00745">
    <property type="entry name" value="RF_PROK_I"/>
    <property type="match status" value="1"/>
</dbReference>
<evidence type="ECO:0000256" key="9">
    <source>
        <dbReference type="ARBA" id="ARBA00070375"/>
    </source>
</evidence>
<dbReference type="GO" id="GO:0005737">
    <property type="term" value="C:cytoplasm"/>
    <property type="evidence" value="ECO:0007669"/>
    <property type="project" value="UniProtKB-SubCell"/>
</dbReference>
<comment type="caution">
    <text evidence="13">The sequence shown here is derived from an EMBL/GenBank/DDBJ whole genome shotgun (WGS) entry which is preliminary data.</text>
</comment>
<accession>A0AAQ1G603</accession>
<reference evidence="13 14" key="1">
    <citation type="submission" date="2016-10" db="EMBL/GenBank/DDBJ databases">
        <authorList>
            <person name="Varghese N."/>
            <person name="Submissions S."/>
        </authorList>
    </citation>
    <scope>NUCLEOTIDE SEQUENCE [LARGE SCALE GENOMIC DNA]</scope>
    <source>
        <strain evidence="13 14">CECT 8317</strain>
    </source>
</reference>
<keyword evidence="4" id="KW-0963">Cytoplasm</keyword>
<dbReference type="GO" id="GO:0043022">
    <property type="term" value="F:ribosome binding"/>
    <property type="evidence" value="ECO:0007669"/>
    <property type="project" value="TreeGrafter"/>
</dbReference>
<evidence type="ECO:0000256" key="6">
    <source>
        <dbReference type="ARBA" id="ARBA00022845"/>
    </source>
</evidence>
<evidence type="ECO:0000256" key="3">
    <source>
        <dbReference type="ARBA" id="ARBA00013260"/>
    </source>
</evidence>
<dbReference type="Gene3D" id="3.30.160.20">
    <property type="match status" value="1"/>
</dbReference>
<dbReference type="EC" id="3.1.1.29" evidence="3"/>
<sequence>MIYISNQVQLGDWEVEMTAVRAQGAGGQNVNKVSSAIHLRFDINNSSLPLFYKERLLALRDSRITSDGVIIIKAQQFRTQEMNREDAINRLRELILAAGVVQKKRRPTRPTRSSQVKRVEGKVKRGQTKQLRGRVDI</sequence>
<evidence type="ECO:0000259" key="12">
    <source>
        <dbReference type="PROSITE" id="PS00745"/>
    </source>
</evidence>
<keyword evidence="6" id="KW-0810">Translation regulation</keyword>
<dbReference type="Pfam" id="PF00472">
    <property type="entry name" value="RF-1"/>
    <property type="match status" value="1"/>
</dbReference>
<evidence type="ECO:0000313" key="14">
    <source>
        <dbReference type="Proteomes" id="UP000243518"/>
    </source>
</evidence>
<feature type="region of interest" description="Disordered" evidence="11">
    <location>
        <begin position="103"/>
        <end position="137"/>
    </location>
</feature>
<dbReference type="GO" id="GO:0072344">
    <property type="term" value="P:rescue of stalled ribosome"/>
    <property type="evidence" value="ECO:0007669"/>
    <property type="project" value="TreeGrafter"/>
</dbReference>
<dbReference type="GO" id="GO:0003747">
    <property type="term" value="F:translation release factor activity"/>
    <property type="evidence" value="ECO:0007669"/>
    <property type="project" value="InterPro"/>
</dbReference>
<dbReference type="EMBL" id="FNVE01000003">
    <property type="protein sequence ID" value="SEG02979.1"/>
    <property type="molecule type" value="Genomic_DNA"/>
</dbReference>
<comment type="subcellular location">
    <subcellularLocation>
        <location evidence="1">Cytoplasm</location>
    </subcellularLocation>
</comment>
<evidence type="ECO:0000256" key="11">
    <source>
        <dbReference type="SAM" id="MobiDB-lite"/>
    </source>
</evidence>
<proteinExistence type="inferred from homology"/>
<dbReference type="GO" id="GO:0006417">
    <property type="term" value="P:regulation of translation"/>
    <property type="evidence" value="ECO:0007669"/>
    <property type="project" value="UniProtKB-KW"/>
</dbReference>
<dbReference type="Proteomes" id="UP000243518">
    <property type="component" value="Unassembled WGS sequence"/>
</dbReference>
<organism evidence="13 14">
    <name type="scientific">Halopseudomonas aestusnigri</name>
    <dbReference type="NCBI Taxonomy" id="857252"/>
    <lineage>
        <taxon>Bacteria</taxon>
        <taxon>Pseudomonadati</taxon>
        <taxon>Pseudomonadota</taxon>
        <taxon>Gammaproteobacteria</taxon>
        <taxon>Pseudomonadales</taxon>
        <taxon>Pseudomonadaceae</taxon>
        <taxon>Halopseudomonas</taxon>
    </lineage>
</organism>
<dbReference type="SUPFAM" id="SSF75620">
    <property type="entry name" value="Release factor"/>
    <property type="match status" value="1"/>
</dbReference>
<dbReference type="FunFam" id="3.30.160.20:FF:000029">
    <property type="entry name" value="Peptidyl-tRNA hydrolase YaeJ"/>
    <property type="match status" value="1"/>
</dbReference>
<name>A0AAQ1G603_9GAMM</name>